<organism evidence="1">
    <name type="scientific">Hyperionvirus sp</name>
    <dbReference type="NCBI Taxonomy" id="2487770"/>
    <lineage>
        <taxon>Viruses</taxon>
        <taxon>Varidnaviria</taxon>
        <taxon>Bamfordvirae</taxon>
        <taxon>Nucleocytoviricota</taxon>
        <taxon>Megaviricetes</taxon>
        <taxon>Imitervirales</taxon>
        <taxon>Mimiviridae</taxon>
        <taxon>Klosneuvirinae</taxon>
    </lineage>
</organism>
<dbReference type="PANTHER" id="PTHR11102">
    <property type="entry name" value="SEL-1-LIKE PROTEIN"/>
    <property type="match status" value="1"/>
</dbReference>
<reference evidence="1" key="1">
    <citation type="submission" date="2018-10" db="EMBL/GenBank/DDBJ databases">
        <title>Hidden diversity of soil giant viruses.</title>
        <authorList>
            <person name="Schulz F."/>
            <person name="Alteio L."/>
            <person name="Goudeau D."/>
            <person name="Ryan E.M."/>
            <person name="Malmstrom R.R."/>
            <person name="Blanchard J."/>
            <person name="Woyke T."/>
        </authorList>
    </citation>
    <scope>NUCLEOTIDE SEQUENCE</scope>
    <source>
        <strain evidence="1">HYV1</strain>
    </source>
</reference>
<dbReference type="InterPro" id="IPR019734">
    <property type="entry name" value="TPR_rpt"/>
</dbReference>
<evidence type="ECO:0000313" key="1">
    <source>
        <dbReference type="EMBL" id="AYV83418.1"/>
    </source>
</evidence>
<gene>
    <name evidence="1" type="ORF">Hyperionvirus6_99</name>
</gene>
<dbReference type="EMBL" id="MK072388">
    <property type="protein sequence ID" value="AYV83418.1"/>
    <property type="molecule type" value="Genomic_DNA"/>
</dbReference>
<dbReference type="SUPFAM" id="SSF81901">
    <property type="entry name" value="HCP-like"/>
    <property type="match status" value="1"/>
</dbReference>
<sequence>MLITFGLIQNIIEHLKRDTHVLDDDGGNDIFDGLTVEEKERLLKWCLASEPKNKSIMCDIGYIYDWKENYVEAVKWYYRAIEMGDTDALMNIGHMYFIIGDVDRGLEFYIEAAEKGNPYANESLGVLYYSCGKIDLAIEWFKKGIALGSPGAYYGLAWLYYSENDSDWRKIMLYLKIASGLYRTLKWKKECVIRMELVLEKYSKTIGSEKDDVKKMISSLIPLGWSG</sequence>
<accession>A0A3G5A895</accession>
<dbReference type="InterPro" id="IPR011990">
    <property type="entry name" value="TPR-like_helical_dom_sf"/>
</dbReference>
<proteinExistence type="predicted"/>
<dbReference type="InterPro" id="IPR006597">
    <property type="entry name" value="Sel1-like"/>
</dbReference>
<evidence type="ECO:0008006" key="2">
    <source>
        <dbReference type="Google" id="ProtNLM"/>
    </source>
</evidence>
<dbReference type="Gene3D" id="1.25.40.10">
    <property type="entry name" value="Tetratricopeptide repeat domain"/>
    <property type="match status" value="1"/>
</dbReference>
<protein>
    <recommendedName>
        <fullName evidence="2">Tetratricopeptide repeat protein</fullName>
    </recommendedName>
</protein>
<dbReference type="SMART" id="SM00671">
    <property type="entry name" value="SEL1"/>
    <property type="match status" value="4"/>
</dbReference>
<dbReference type="InterPro" id="IPR050767">
    <property type="entry name" value="Sel1_AlgK"/>
</dbReference>
<dbReference type="Pfam" id="PF13181">
    <property type="entry name" value="TPR_8"/>
    <property type="match status" value="1"/>
</dbReference>
<name>A0A3G5A895_9VIRU</name>
<dbReference type="PANTHER" id="PTHR11102:SF160">
    <property type="entry name" value="ERAD-ASSOCIATED E3 UBIQUITIN-PROTEIN LIGASE COMPONENT HRD3"/>
    <property type="match status" value="1"/>
</dbReference>